<dbReference type="Pfam" id="PF08532">
    <property type="entry name" value="Glyco_hydro_42M"/>
    <property type="match status" value="1"/>
</dbReference>
<organism evidence="2 3">
    <name type="scientific">Cohnella nanjingensis</name>
    <dbReference type="NCBI Taxonomy" id="1387779"/>
    <lineage>
        <taxon>Bacteria</taxon>
        <taxon>Bacillati</taxon>
        <taxon>Bacillota</taxon>
        <taxon>Bacilli</taxon>
        <taxon>Bacillales</taxon>
        <taxon>Paenibacillaceae</taxon>
        <taxon>Cohnella</taxon>
    </lineage>
</organism>
<protein>
    <submittedName>
        <fullName evidence="2">Beta-galactosidase trimerization domain-containing protein</fullName>
    </submittedName>
</protein>
<dbReference type="InterPro" id="IPR028212">
    <property type="entry name" value="GHL6"/>
</dbReference>
<evidence type="ECO:0000259" key="1">
    <source>
        <dbReference type="Pfam" id="PF08532"/>
    </source>
</evidence>
<dbReference type="RefSeq" id="WP_185672823.1">
    <property type="nucleotide sequence ID" value="NZ_JACJVP010000058.1"/>
</dbReference>
<dbReference type="InterPro" id="IPR017853">
    <property type="entry name" value="GH"/>
</dbReference>
<proteinExistence type="predicted"/>
<dbReference type="Gene3D" id="3.40.50.880">
    <property type="match status" value="1"/>
</dbReference>
<dbReference type="InterPro" id="IPR029062">
    <property type="entry name" value="Class_I_gatase-like"/>
</dbReference>
<sequence length="671" mass="75662">MRDFDPIRFRQVHLDFHTSEHIEGVGADFAEDDFIGSLRRANVDTVNVFAMCHHGWSYFDTRVGAPHPHLATNLLPRMLDACKRHDIEAPVYITVGFNERSAREHPEWVAVAPAGMGRYGPPSDDPAAPRTTGFDGWHMMCLNTPYLDYIVDYTREVIERFDPVGIFYDIVGEYPCACEYCLRSLAEMGLEAGNHEHHRRLAQQVYLRYLQRTSELIWSLNPKTRLYHNCCTERMGDKSAYPYYSHYDIESLPSGGWGYDYFTSMARYIRNLDFRYLGMTGKFHKSWGEFGGFKSATALKFECEQMLAFGARICIGDQLHPSGRMDASTYAAIGEAFEGIADKEPWCADTAAVADIAILSAAAWTGSGEVRDSDMGAYMMLEESHQLFDIIDDSMDFSKYRVLILPDAIRVNDALRRKLEDYLGAGGKIMLSAESGLRQDEETFALDVGADYLGRSEWEIDYTQAAEDLAGEGGLVASPFLNYEPGRRIEPRSADAEIWASTWRPYFNRTNGHFCSHLHAPAAEPTGHPAVIRHGNAVYFAQPLFRAYRKHGVRLYRDLFLACLRRLLPNPTLLTDLPSAGKANLTRLPGPNGDAYVLHLLYAVPILRGDTQVIEDIPTLRDVSVRVKLDRAVREVRMLPDLALVPHHVDEAGYASVSVDVTGHRMIQFIV</sequence>
<dbReference type="CDD" id="cd03143">
    <property type="entry name" value="A4_beta-galactosidase_middle_domain"/>
    <property type="match status" value="1"/>
</dbReference>
<comment type="caution">
    <text evidence="2">The sequence shown here is derived from an EMBL/GenBank/DDBJ whole genome shotgun (WGS) entry which is preliminary data.</text>
</comment>
<name>A0A7X0RWI9_9BACL</name>
<dbReference type="GO" id="GO:0004565">
    <property type="term" value="F:beta-galactosidase activity"/>
    <property type="evidence" value="ECO:0007669"/>
    <property type="project" value="InterPro"/>
</dbReference>
<dbReference type="Pfam" id="PF14871">
    <property type="entry name" value="GHL6"/>
    <property type="match status" value="1"/>
</dbReference>
<feature type="domain" description="Beta-galactosidase trimerisation" evidence="1">
    <location>
        <begin position="387"/>
        <end position="542"/>
    </location>
</feature>
<evidence type="ECO:0000313" key="2">
    <source>
        <dbReference type="EMBL" id="MBB6674967.1"/>
    </source>
</evidence>
<gene>
    <name evidence="2" type="ORF">H7C19_30240</name>
</gene>
<dbReference type="AlphaFoldDB" id="A0A7X0RWI9"/>
<dbReference type="SUPFAM" id="SSF51445">
    <property type="entry name" value="(Trans)glycosidases"/>
    <property type="match status" value="1"/>
</dbReference>
<dbReference type="Proteomes" id="UP000547209">
    <property type="component" value="Unassembled WGS sequence"/>
</dbReference>
<dbReference type="GO" id="GO:0005975">
    <property type="term" value="P:carbohydrate metabolic process"/>
    <property type="evidence" value="ECO:0007669"/>
    <property type="project" value="InterPro"/>
</dbReference>
<dbReference type="SUPFAM" id="SSF52317">
    <property type="entry name" value="Class I glutamine amidotransferase-like"/>
    <property type="match status" value="1"/>
</dbReference>
<evidence type="ECO:0000313" key="3">
    <source>
        <dbReference type="Proteomes" id="UP000547209"/>
    </source>
</evidence>
<keyword evidence="3" id="KW-1185">Reference proteome</keyword>
<accession>A0A7X0RWI9</accession>
<dbReference type="EMBL" id="JACJVP010000058">
    <property type="protein sequence ID" value="MBB6674967.1"/>
    <property type="molecule type" value="Genomic_DNA"/>
</dbReference>
<reference evidence="2 3" key="1">
    <citation type="submission" date="2020-08" db="EMBL/GenBank/DDBJ databases">
        <title>Cohnella phylogeny.</title>
        <authorList>
            <person name="Dunlap C."/>
        </authorList>
    </citation>
    <scope>NUCLEOTIDE SEQUENCE [LARGE SCALE GENOMIC DNA]</scope>
    <source>
        <strain evidence="2 3">DSM 28246</strain>
    </source>
</reference>
<dbReference type="Gene3D" id="3.20.20.80">
    <property type="entry name" value="Glycosidases"/>
    <property type="match status" value="1"/>
</dbReference>
<dbReference type="InterPro" id="IPR013738">
    <property type="entry name" value="Beta_galactosidase_Trimer"/>
</dbReference>